<comment type="similarity">
    <text evidence="12">Belongs to the cytochrome b561 family.</text>
</comment>
<accession>A0ABW0FVG8</accession>
<dbReference type="PANTHER" id="PTHR30529:SF1">
    <property type="entry name" value="CYTOCHROME B561 HOMOLOG 2"/>
    <property type="match status" value="1"/>
</dbReference>
<proteinExistence type="inferred from homology"/>
<feature type="domain" description="Cytochrome b561 bacterial/Ni-hydrogenase" evidence="14">
    <location>
        <begin position="9"/>
        <end position="178"/>
    </location>
</feature>
<keyword evidence="6 13" id="KW-0812">Transmembrane</keyword>
<keyword evidence="11 13" id="KW-0472">Membrane</keyword>
<comment type="subcellular location">
    <subcellularLocation>
        <location evidence="2">Cell membrane</location>
        <topology evidence="2">Multi-pass membrane protein</topology>
    </subcellularLocation>
</comment>
<evidence type="ECO:0000256" key="13">
    <source>
        <dbReference type="SAM" id="Phobius"/>
    </source>
</evidence>
<name>A0ABW0FVG8_9CAUL</name>
<keyword evidence="10" id="KW-0408">Iron</keyword>
<keyword evidence="16" id="KW-1185">Reference proteome</keyword>
<dbReference type="Proteomes" id="UP001596152">
    <property type="component" value="Unassembled WGS sequence"/>
</dbReference>
<evidence type="ECO:0000256" key="5">
    <source>
        <dbReference type="ARBA" id="ARBA00022617"/>
    </source>
</evidence>
<evidence type="ECO:0000256" key="4">
    <source>
        <dbReference type="ARBA" id="ARBA00022475"/>
    </source>
</evidence>
<evidence type="ECO:0000259" key="14">
    <source>
        <dbReference type="Pfam" id="PF01292"/>
    </source>
</evidence>
<feature type="transmembrane region" description="Helical" evidence="13">
    <location>
        <begin position="83"/>
        <end position="108"/>
    </location>
</feature>
<organism evidence="15 16">
    <name type="scientific">Brevundimonas staleyi</name>
    <dbReference type="NCBI Taxonomy" id="74326"/>
    <lineage>
        <taxon>Bacteria</taxon>
        <taxon>Pseudomonadati</taxon>
        <taxon>Pseudomonadota</taxon>
        <taxon>Alphaproteobacteria</taxon>
        <taxon>Caulobacterales</taxon>
        <taxon>Caulobacteraceae</taxon>
        <taxon>Brevundimonas</taxon>
    </lineage>
</organism>
<evidence type="ECO:0000256" key="8">
    <source>
        <dbReference type="ARBA" id="ARBA00022982"/>
    </source>
</evidence>
<keyword evidence="4" id="KW-1003">Cell membrane</keyword>
<keyword evidence="8" id="KW-0249">Electron transport</keyword>
<evidence type="ECO:0000256" key="6">
    <source>
        <dbReference type="ARBA" id="ARBA00022692"/>
    </source>
</evidence>
<evidence type="ECO:0000256" key="10">
    <source>
        <dbReference type="ARBA" id="ARBA00023004"/>
    </source>
</evidence>
<feature type="transmembrane region" description="Helical" evidence="13">
    <location>
        <begin position="53"/>
        <end position="71"/>
    </location>
</feature>
<evidence type="ECO:0000256" key="11">
    <source>
        <dbReference type="ARBA" id="ARBA00023136"/>
    </source>
</evidence>
<keyword evidence="3" id="KW-0813">Transport</keyword>
<feature type="transmembrane region" description="Helical" evidence="13">
    <location>
        <begin position="145"/>
        <end position="168"/>
    </location>
</feature>
<evidence type="ECO:0000256" key="1">
    <source>
        <dbReference type="ARBA" id="ARBA00001970"/>
    </source>
</evidence>
<dbReference type="EMBL" id="JBHSLF010000046">
    <property type="protein sequence ID" value="MFC5345351.1"/>
    <property type="molecule type" value="Genomic_DNA"/>
</dbReference>
<protein>
    <submittedName>
        <fullName evidence="15">Cytochrome b</fullName>
    </submittedName>
</protein>
<feature type="transmembrane region" description="Helical" evidence="13">
    <location>
        <begin position="16"/>
        <end position="38"/>
    </location>
</feature>
<keyword evidence="5" id="KW-0349">Heme</keyword>
<dbReference type="SUPFAM" id="SSF81342">
    <property type="entry name" value="Transmembrane di-heme cytochromes"/>
    <property type="match status" value="1"/>
</dbReference>
<evidence type="ECO:0000256" key="3">
    <source>
        <dbReference type="ARBA" id="ARBA00022448"/>
    </source>
</evidence>
<evidence type="ECO:0000256" key="2">
    <source>
        <dbReference type="ARBA" id="ARBA00004651"/>
    </source>
</evidence>
<dbReference type="RefSeq" id="WP_374036482.1">
    <property type="nucleotide sequence ID" value="NZ_CP169082.1"/>
</dbReference>
<sequence>MRWTDDGYRYGRLTRWLHWAVAGILAWQFTGMAVKLIVGRAPITAFWVGTHKWVGTVLMVLILVRAVWGLWNMTRRPPHQPGLIGLAALAGHLTLYALMLVVPALALLRQWGSGKPLEAFGVTLMEKGGAEIPWMTAPADAVHGLLAWVLLAAIVGHIAMVLVHRYVWNDGTTKRMLG</sequence>
<dbReference type="InterPro" id="IPR016174">
    <property type="entry name" value="Di-haem_cyt_TM"/>
</dbReference>
<evidence type="ECO:0000313" key="15">
    <source>
        <dbReference type="EMBL" id="MFC5345351.1"/>
    </source>
</evidence>
<evidence type="ECO:0000313" key="16">
    <source>
        <dbReference type="Proteomes" id="UP001596152"/>
    </source>
</evidence>
<comment type="caution">
    <text evidence="15">The sequence shown here is derived from an EMBL/GenBank/DDBJ whole genome shotgun (WGS) entry which is preliminary data.</text>
</comment>
<keyword evidence="7" id="KW-0479">Metal-binding</keyword>
<keyword evidence="9 13" id="KW-1133">Transmembrane helix</keyword>
<reference evidence="16" key="1">
    <citation type="journal article" date="2019" name="Int. J. Syst. Evol. Microbiol.">
        <title>The Global Catalogue of Microorganisms (GCM) 10K type strain sequencing project: providing services to taxonomists for standard genome sequencing and annotation.</title>
        <authorList>
            <consortium name="The Broad Institute Genomics Platform"/>
            <consortium name="The Broad Institute Genome Sequencing Center for Infectious Disease"/>
            <person name="Wu L."/>
            <person name="Ma J."/>
        </authorList>
    </citation>
    <scope>NUCLEOTIDE SEQUENCE [LARGE SCALE GENOMIC DNA]</scope>
    <source>
        <strain evidence="16">JCM 12125</strain>
    </source>
</reference>
<evidence type="ECO:0000256" key="12">
    <source>
        <dbReference type="ARBA" id="ARBA00037975"/>
    </source>
</evidence>
<dbReference type="Pfam" id="PF01292">
    <property type="entry name" value="Ni_hydr_CYTB"/>
    <property type="match status" value="1"/>
</dbReference>
<dbReference type="InterPro" id="IPR011577">
    <property type="entry name" value="Cyt_b561_bac/Ni-Hgenase"/>
</dbReference>
<evidence type="ECO:0000256" key="9">
    <source>
        <dbReference type="ARBA" id="ARBA00022989"/>
    </source>
</evidence>
<comment type="cofactor">
    <cofactor evidence="1">
        <name>heme b</name>
        <dbReference type="ChEBI" id="CHEBI:60344"/>
    </cofactor>
</comment>
<gene>
    <name evidence="15" type="ORF">ACFPIE_15655</name>
</gene>
<dbReference type="PANTHER" id="PTHR30529">
    <property type="entry name" value="CYTOCHROME B561"/>
    <property type="match status" value="1"/>
</dbReference>
<evidence type="ECO:0000256" key="7">
    <source>
        <dbReference type="ARBA" id="ARBA00022723"/>
    </source>
</evidence>
<dbReference type="InterPro" id="IPR052168">
    <property type="entry name" value="Cytochrome_b561_oxidase"/>
</dbReference>